<dbReference type="Proteomes" id="UP000077755">
    <property type="component" value="Chromosome 6"/>
</dbReference>
<evidence type="ECO:0000259" key="5">
    <source>
        <dbReference type="PROSITE" id="PS50089"/>
    </source>
</evidence>
<protein>
    <recommendedName>
        <fullName evidence="5">RING-type domain-containing protein</fullName>
    </recommendedName>
</protein>
<dbReference type="PROSITE" id="PS00518">
    <property type="entry name" value="ZF_RING_1"/>
    <property type="match status" value="1"/>
</dbReference>
<dbReference type="InterPro" id="IPR017907">
    <property type="entry name" value="Znf_RING_CS"/>
</dbReference>
<dbReference type="InterPro" id="IPR047134">
    <property type="entry name" value="RNF4"/>
</dbReference>
<dbReference type="InterPro" id="IPR013083">
    <property type="entry name" value="Znf_RING/FYVE/PHD"/>
</dbReference>
<dbReference type="GO" id="GO:0008270">
    <property type="term" value="F:zinc ion binding"/>
    <property type="evidence" value="ECO:0007669"/>
    <property type="project" value="UniProtKB-KW"/>
</dbReference>
<gene>
    <name evidence="6" type="ORF">DCAR_0625328</name>
</gene>
<dbReference type="PANTHER" id="PTHR23041">
    <property type="entry name" value="RING FINGER DOMAIN-CONTAINING"/>
    <property type="match status" value="1"/>
</dbReference>
<evidence type="ECO:0000313" key="6">
    <source>
        <dbReference type="EMBL" id="WOH05905.1"/>
    </source>
</evidence>
<sequence>MMKMLKGSTLCTIAEGKEKLDMKCVHMQLAQVDDFTIISGRVDILSCSLRDRVHRISPVVSPIFFSERAAKEAAREAEDEAAKLKCPVCEAIKACGHVFCSSCIDKAMNEKGKKCPTCRARTKKKHVLKLYL</sequence>
<keyword evidence="1" id="KW-0479">Metal-binding</keyword>
<evidence type="ECO:0000256" key="1">
    <source>
        <dbReference type="ARBA" id="ARBA00022723"/>
    </source>
</evidence>
<dbReference type="Pfam" id="PF13923">
    <property type="entry name" value="zf-C3HC4_2"/>
    <property type="match status" value="1"/>
</dbReference>
<dbReference type="Gene3D" id="3.30.40.10">
    <property type="entry name" value="Zinc/RING finger domain, C3HC4 (zinc finger)"/>
    <property type="match status" value="1"/>
</dbReference>
<dbReference type="PROSITE" id="PS50089">
    <property type="entry name" value="ZF_RING_2"/>
    <property type="match status" value="1"/>
</dbReference>
<evidence type="ECO:0000256" key="4">
    <source>
        <dbReference type="PROSITE-ProRule" id="PRU00175"/>
    </source>
</evidence>
<dbReference type="EMBL" id="CP093348">
    <property type="protein sequence ID" value="WOH05905.1"/>
    <property type="molecule type" value="Genomic_DNA"/>
</dbReference>
<evidence type="ECO:0000256" key="3">
    <source>
        <dbReference type="ARBA" id="ARBA00022833"/>
    </source>
</evidence>
<keyword evidence="2 4" id="KW-0863">Zinc-finger</keyword>
<keyword evidence="3" id="KW-0862">Zinc</keyword>
<feature type="domain" description="RING-type" evidence="5">
    <location>
        <begin position="86"/>
        <end position="119"/>
    </location>
</feature>
<keyword evidence="7" id="KW-1185">Reference proteome</keyword>
<accession>A0AAF0XDP0</accession>
<dbReference type="SUPFAM" id="SSF57850">
    <property type="entry name" value="RING/U-box"/>
    <property type="match status" value="1"/>
</dbReference>
<reference evidence="6" key="2">
    <citation type="submission" date="2022-03" db="EMBL/GenBank/DDBJ databases">
        <title>Draft title - Genomic analysis of global carrot germplasm unveils the trajectory of domestication and the origin of high carotenoid orange carrot.</title>
        <authorList>
            <person name="Iorizzo M."/>
            <person name="Ellison S."/>
            <person name="Senalik D."/>
            <person name="Macko-Podgorni A."/>
            <person name="Grzebelus D."/>
            <person name="Bostan H."/>
            <person name="Rolling W."/>
            <person name="Curaba J."/>
            <person name="Simon P."/>
        </authorList>
    </citation>
    <scope>NUCLEOTIDE SEQUENCE</scope>
    <source>
        <tissue evidence="6">Leaf</tissue>
    </source>
</reference>
<evidence type="ECO:0000313" key="7">
    <source>
        <dbReference type="Proteomes" id="UP000077755"/>
    </source>
</evidence>
<reference evidence="6" key="1">
    <citation type="journal article" date="2016" name="Nat. Genet.">
        <title>A high-quality carrot genome assembly provides new insights into carotenoid accumulation and asterid genome evolution.</title>
        <authorList>
            <person name="Iorizzo M."/>
            <person name="Ellison S."/>
            <person name="Senalik D."/>
            <person name="Zeng P."/>
            <person name="Satapoomin P."/>
            <person name="Huang J."/>
            <person name="Bowman M."/>
            <person name="Iovene M."/>
            <person name="Sanseverino W."/>
            <person name="Cavagnaro P."/>
            <person name="Yildiz M."/>
            <person name="Macko-Podgorni A."/>
            <person name="Moranska E."/>
            <person name="Grzebelus E."/>
            <person name="Grzebelus D."/>
            <person name="Ashrafi H."/>
            <person name="Zheng Z."/>
            <person name="Cheng S."/>
            <person name="Spooner D."/>
            <person name="Van Deynze A."/>
            <person name="Simon P."/>
        </authorList>
    </citation>
    <scope>NUCLEOTIDE SEQUENCE</scope>
    <source>
        <tissue evidence="6">Leaf</tissue>
    </source>
</reference>
<dbReference type="AlphaFoldDB" id="A0AAF0XDP0"/>
<dbReference type="InterPro" id="IPR001841">
    <property type="entry name" value="Znf_RING"/>
</dbReference>
<name>A0AAF0XDP0_DAUCS</name>
<proteinExistence type="predicted"/>
<evidence type="ECO:0000256" key="2">
    <source>
        <dbReference type="ARBA" id="ARBA00022771"/>
    </source>
</evidence>
<dbReference type="PANTHER" id="PTHR23041:SF78">
    <property type="entry name" value="E3 UBIQUITIN-PROTEIN LIGASE RNF4"/>
    <property type="match status" value="1"/>
</dbReference>
<organism evidence="6 7">
    <name type="scientific">Daucus carota subsp. sativus</name>
    <name type="common">Carrot</name>
    <dbReference type="NCBI Taxonomy" id="79200"/>
    <lineage>
        <taxon>Eukaryota</taxon>
        <taxon>Viridiplantae</taxon>
        <taxon>Streptophyta</taxon>
        <taxon>Embryophyta</taxon>
        <taxon>Tracheophyta</taxon>
        <taxon>Spermatophyta</taxon>
        <taxon>Magnoliopsida</taxon>
        <taxon>eudicotyledons</taxon>
        <taxon>Gunneridae</taxon>
        <taxon>Pentapetalae</taxon>
        <taxon>asterids</taxon>
        <taxon>campanulids</taxon>
        <taxon>Apiales</taxon>
        <taxon>Apiaceae</taxon>
        <taxon>Apioideae</taxon>
        <taxon>Scandiceae</taxon>
        <taxon>Daucinae</taxon>
        <taxon>Daucus</taxon>
        <taxon>Daucus sect. Daucus</taxon>
    </lineage>
</organism>